<dbReference type="Proteomes" id="UP000199647">
    <property type="component" value="Unassembled WGS sequence"/>
</dbReference>
<dbReference type="Pfam" id="PF01810">
    <property type="entry name" value="LysE"/>
    <property type="match status" value="1"/>
</dbReference>
<evidence type="ECO:0000313" key="7">
    <source>
        <dbReference type="EMBL" id="SEQ22438.1"/>
    </source>
</evidence>
<evidence type="ECO:0000256" key="3">
    <source>
        <dbReference type="ARBA" id="ARBA00022692"/>
    </source>
</evidence>
<dbReference type="STRING" id="1855383.SAMN05216548_103112"/>
<organism evidence="7 8">
    <name type="scientific">Faunimonas pinastri</name>
    <dbReference type="NCBI Taxonomy" id="1855383"/>
    <lineage>
        <taxon>Bacteria</taxon>
        <taxon>Pseudomonadati</taxon>
        <taxon>Pseudomonadota</taxon>
        <taxon>Alphaproteobacteria</taxon>
        <taxon>Hyphomicrobiales</taxon>
        <taxon>Afifellaceae</taxon>
        <taxon>Faunimonas</taxon>
    </lineage>
</organism>
<comment type="subcellular location">
    <subcellularLocation>
        <location evidence="1">Cell membrane</location>
        <topology evidence="1">Multi-pass membrane protein</topology>
    </subcellularLocation>
</comment>
<keyword evidence="8" id="KW-1185">Reference proteome</keyword>
<evidence type="ECO:0000256" key="4">
    <source>
        <dbReference type="ARBA" id="ARBA00022989"/>
    </source>
</evidence>
<feature type="transmembrane region" description="Helical" evidence="6">
    <location>
        <begin position="96"/>
        <end position="113"/>
    </location>
</feature>
<dbReference type="EMBL" id="FOFG01000003">
    <property type="protein sequence ID" value="SEQ22438.1"/>
    <property type="molecule type" value="Genomic_DNA"/>
</dbReference>
<keyword evidence="2" id="KW-1003">Cell membrane</keyword>
<dbReference type="GO" id="GO:0015171">
    <property type="term" value="F:amino acid transmembrane transporter activity"/>
    <property type="evidence" value="ECO:0007669"/>
    <property type="project" value="TreeGrafter"/>
</dbReference>
<evidence type="ECO:0000313" key="8">
    <source>
        <dbReference type="Proteomes" id="UP000199647"/>
    </source>
</evidence>
<evidence type="ECO:0000256" key="6">
    <source>
        <dbReference type="SAM" id="Phobius"/>
    </source>
</evidence>
<sequence length="180" mass="18529">MADGQPFFVVLGIAAGVLLWVVAAAAGFGALLTLYPAILTGMKILGGAYLCFVAFRALRAAAVGGTPSIKADEGSWTPYTAWRRGLLINLSNPKSALAWAAVATFLYGSGLTAPQVLGFAPVGCASAIVIYGVYATLFSLGAVRKVQARFARATDALFGLAFGAIGARILSEGVGEVVRR</sequence>
<dbReference type="InterPro" id="IPR001123">
    <property type="entry name" value="LeuE-type"/>
</dbReference>
<dbReference type="GO" id="GO:0005886">
    <property type="term" value="C:plasma membrane"/>
    <property type="evidence" value="ECO:0007669"/>
    <property type="project" value="UniProtKB-SubCell"/>
</dbReference>
<name>A0A1H9EBS9_9HYPH</name>
<dbReference type="AlphaFoldDB" id="A0A1H9EBS9"/>
<feature type="transmembrane region" description="Helical" evidence="6">
    <location>
        <begin position="34"/>
        <end position="55"/>
    </location>
</feature>
<accession>A0A1H9EBS9</accession>
<dbReference type="RefSeq" id="WP_238858184.1">
    <property type="nucleotide sequence ID" value="NZ_FOFG01000003.1"/>
</dbReference>
<evidence type="ECO:0000256" key="5">
    <source>
        <dbReference type="ARBA" id="ARBA00023136"/>
    </source>
</evidence>
<feature type="transmembrane region" description="Helical" evidence="6">
    <location>
        <begin position="119"/>
        <end position="143"/>
    </location>
</feature>
<evidence type="ECO:0000256" key="1">
    <source>
        <dbReference type="ARBA" id="ARBA00004651"/>
    </source>
</evidence>
<proteinExistence type="predicted"/>
<keyword evidence="4 6" id="KW-1133">Transmembrane helix</keyword>
<dbReference type="PANTHER" id="PTHR30086:SF20">
    <property type="entry name" value="ARGININE EXPORTER PROTEIN ARGO-RELATED"/>
    <property type="match status" value="1"/>
</dbReference>
<keyword evidence="3 6" id="KW-0812">Transmembrane</keyword>
<reference evidence="7 8" key="1">
    <citation type="submission" date="2016-10" db="EMBL/GenBank/DDBJ databases">
        <authorList>
            <person name="de Groot N.N."/>
        </authorList>
    </citation>
    <scope>NUCLEOTIDE SEQUENCE [LARGE SCALE GENOMIC DNA]</scope>
    <source>
        <strain evidence="7 8">A52C2</strain>
    </source>
</reference>
<gene>
    <name evidence="7" type="ORF">SAMN05216548_103112</name>
</gene>
<feature type="transmembrane region" description="Helical" evidence="6">
    <location>
        <begin position="7"/>
        <end position="28"/>
    </location>
</feature>
<protein>
    <submittedName>
        <fullName evidence="7">Threonine/homoserine/homoserine lactone efflux protein</fullName>
    </submittedName>
</protein>
<dbReference type="PANTHER" id="PTHR30086">
    <property type="entry name" value="ARGININE EXPORTER PROTEIN ARGO"/>
    <property type="match status" value="1"/>
</dbReference>
<keyword evidence="5 6" id="KW-0472">Membrane</keyword>
<evidence type="ECO:0000256" key="2">
    <source>
        <dbReference type="ARBA" id="ARBA00022475"/>
    </source>
</evidence>